<dbReference type="Gene3D" id="2.30.30.140">
    <property type="match status" value="1"/>
</dbReference>
<dbReference type="GO" id="GO:0030154">
    <property type="term" value="P:cell differentiation"/>
    <property type="evidence" value="ECO:0007669"/>
    <property type="project" value="UniProtKB-ARBA"/>
</dbReference>
<comment type="subcellular location">
    <subcellularLocation>
        <location evidence="1">Cytoplasm</location>
    </subcellularLocation>
</comment>
<dbReference type="GO" id="GO:0007283">
    <property type="term" value="P:spermatogenesis"/>
    <property type="evidence" value="ECO:0007669"/>
    <property type="project" value="UniProtKB-KW"/>
</dbReference>
<accession>A0A7I8W3J2</accession>
<dbReference type="InterPro" id="IPR035437">
    <property type="entry name" value="SNase_OB-fold_sf"/>
</dbReference>
<evidence type="ECO:0000256" key="2">
    <source>
        <dbReference type="ARBA" id="ARBA00022490"/>
    </source>
</evidence>
<dbReference type="InterPro" id="IPR025605">
    <property type="entry name" value="OST-HTH/LOTUS_dom"/>
</dbReference>
<dbReference type="PROSITE" id="PS50304">
    <property type="entry name" value="TUDOR"/>
    <property type="match status" value="1"/>
</dbReference>
<evidence type="ECO:0000313" key="8">
    <source>
        <dbReference type="EMBL" id="CAD5123132.1"/>
    </source>
</evidence>
<dbReference type="EMBL" id="CAJFCJ010000019">
    <property type="protein sequence ID" value="CAD5123132.1"/>
    <property type="molecule type" value="Genomic_DNA"/>
</dbReference>
<evidence type="ECO:0000256" key="4">
    <source>
        <dbReference type="ARBA" id="ARBA00022871"/>
    </source>
</evidence>
<keyword evidence="3" id="KW-0677">Repeat</keyword>
<feature type="region of interest" description="Disordered" evidence="5">
    <location>
        <begin position="916"/>
        <end position="949"/>
    </location>
</feature>
<dbReference type="InterPro" id="IPR041966">
    <property type="entry name" value="LOTUS-like"/>
</dbReference>
<dbReference type="Pfam" id="PF12872">
    <property type="entry name" value="OST-HTH"/>
    <property type="match status" value="1"/>
</dbReference>
<dbReference type="InterPro" id="IPR002999">
    <property type="entry name" value="Tudor"/>
</dbReference>
<dbReference type="PROSITE" id="PS51644">
    <property type="entry name" value="HTH_OST"/>
    <property type="match status" value="1"/>
</dbReference>
<keyword evidence="4" id="KW-0221">Differentiation</keyword>
<dbReference type="SMART" id="SM00333">
    <property type="entry name" value="TUDOR"/>
    <property type="match status" value="1"/>
</dbReference>
<gene>
    <name evidence="8" type="ORF">DGYR_LOCUS10847</name>
</gene>
<evidence type="ECO:0000256" key="3">
    <source>
        <dbReference type="ARBA" id="ARBA00022737"/>
    </source>
</evidence>
<evidence type="ECO:0000259" key="6">
    <source>
        <dbReference type="PROSITE" id="PS50304"/>
    </source>
</evidence>
<comment type="caution">
    <text evidence="8">The sequence shown here is derived from an EMBL/GenBank/DDBJ whole genome shotgun (WGS) entry which is preliminary data.</text>
</comment>
<dbReference type="PANTHER" id="PTHR22948:SF29">
    <property type="entry name" value="FI02030P-RELATED"/>
    <property type="match status" value="1"/>
</dbReference>
<name>A0A7I8W3J2_9ANNE</name>
<keyword evidence="2" id="KW-0963">Cytoplasm</keyword>
<dbReference type="GO" id="GO:0005737">
    <property type="term" value="C:cytoplasm"/>
    <property type="evidence" value="ECO:0007669"/>
    <property type="project" value="UniProtKB-SubCell"/>
</dbReference>
<dbReference type="AlphaFoldDB" id="A0A7I8W3J2"/>
<evidence type="ECO:0000256" key="5">
    <source>
        <dbReference type="SAM" id="MobiDB-lite"/>
    </source>
</evidence>
<dbReference type="Proteomes" id="UP000549394">
    <property type="component" value="Unassembled WGS sequence"/>
</dbReference>
<dbReference type="PANTHER" id="PTHR22948">
    <property type="entry name" value="TUDOR DOMAIN CONTAINING PROTEIN"/>
    <property type="match status" value="1"/>
</dbReference>
<dbReference type="OrthoDB" id="10052065at2759"/>
<protein>
    <submittedName>
        <fullName evidence="8">DgyrCDS11506</fullName>
    </submittedName>
</protein>
<dbReference type="Gene3D" id="3.30.420.610">
    <property type="entry name" value="LOTUS domain-like"/>
    <property type="match status" value="2"/>
</dbReference>
<keyword evidence="9" id="KW-1185">Reference proteome</keyword>
<dbReference type="Pfam" id="PF00567">
    <property type="entry name" value="TUDOR"/>
    <property type="match status" value="1"/>
</dbReference>
<evidence type="ECO:0000256" key="1">
    <source>
        <dbReference type="ARBA" id="ARBA00004496"/>
    </source>
</evidence>
<evidence type="ECO:0000259" key="7">
    <source>
        <dbReference type="PROSITE" id="PS51644"/>
    </source>
</evidence>
<dbReference type="Gene3D" id="2.40.50.90">
    <property type="match status" value="1"/>
</dbReference>
<feature type="domain" description="HTH OST-type" evidence="7">
    <location>
        <begin position="390"/>
        <end position="466"/>
    </location>
</feature>
<organism evidence="8 9">
    <name type="scientific">Dimorphilus gyrociliatus</name>
    <dbReference type="NCBI Taxonomy" id="2664684"/>
    <lineage>
        <taxon>Eukaryota</taxon>
        <taxon>Metazoa</taxon>
        <taxon>Spiralia</taxon>
        <taxon>Lophotrochozoa</taxon>
        <taxon>Annelida</taxon>
        <taxon>Polychaeta</taxon>
        <taxon>Polychaeta incertae sedis</taxon>
        <taxon>Dinophilidae</taxon>
        <taxon>Dimorphilus</taxon>
    </lineage>
</organism>
<reference evidence="8 9" key="1">
    <citation type="submission" date="2020-08" db="EMBL/GenBank/DDBJ databases">
        <authorList>
            <person name="Hejnol A."/>
        </authorList>
    </citation>
    <scope>NUCLEOTIDE SEQUENCE [LARGE SCALE GENOMIC DNA]</scope>
</reference>
<feature type="compositionally biased region" description="Polar residues" evidence="5">
    <location>
        <begin position="931"/>
        <end position="949"/>
    </location>
</feature>
<sequence length="1033" mass="119641">MGEEGKKVHKKTRRMEEAEEMKSIIRAILISAPHGQTFAELHKSYGELLHVRPIIPFKKIGYRSEVEYFEKNPDVGKLVFLNGIYLVYGQATKKDEQIAKLVRGQKTKKVDLEKRVKTEEKAARFRTRVNTGMEMRKNMRHEIRHKPTTFEKETTEIVENMKGKMVKLICKVEDSEDCNGPHKCFLKKSFVIAVRDMLIEVGPEDLPLRDFSEAFRLKFKRDLKLNTHRSSNVRELCEKMPEILHMYRKDGEILLKAVYVRIADDEGRGVLRRRYIVEEPIKSDPSSKVKVSVDEKQLRNKVLVNTSFDDSQDSDQEVKVSSETFFSSKASDSFSSSKLTHNFSLSSLGQSQFSLNSAESHSLLNESPPRTISESSFANETIQVNDQILPIEILENRMVEIVRSMTKVECLTVEEFCQAYKQRYDSRIYLEDYGCNSFRDLFKLAGNSLVIMIDLNDGREKICLNTKESYVQPQRKLKRVYCHFARDLPSDVPRIGTCYRSIKAPLPSKAESIYVEVSMVLNPSHFWLQIWGERTTVALKTLMDELEAFYTNSINREQYRMKNEDIVTGRCCVAYHEGDWQRGTVLDVKSTKVVSIYFVDYGEISSVEIKNVCHITTRFMQLQAQALRACLFGVKGVGGYWSKEAKEVFLNYVQTKVVFCGVRYVNDNNVIYCVIGDDKHMPVTDLLLEKKLAEITPRRMFDSGISETHFGAVEVIESPEVNSLNDENEYNIEIRHVNIGGFLVKILLTAIFDAELTSYISEKDLSKMITQETSRKLRKKFDSRTLVMSVERHCRILEKISKETGDSKDENFFYKFEDLPKIMIFVNCSSYLIKCAQLAYKDLHDKLYDDIDRYMNIIKSEQDIFGKRLREDDCSPQKRQKLTDEVKEMNECLYGFEEILSSELRKKKANERYINMQETPAEEPGLEITELDSTTETNDPTSSTQDSNLADLSMMPQRNDLSKYGGCVNSQQAAYFMNQFSQMGISNMNQIQHDMLKWNFAIDPRNFPFRQPTVPFPTSPYSRMVQPMRYMHY</sequence>
<evidence type="ECO:0000313" key="9">
    <source>
        <dbReference type="Proteomes" id="UP000549394"/>
    </source>
</evidence>
<keyword evidence="4" id="KW-0744">Spermatogenesis</keyword>
<dbReference type="SUPFAM" id="SSF63748">
    <property type="entry name" value="Tudor/PWWP/MBT"/>
    <property type="match status" value="1"/>
</dbReference>
<feature type="domain" description="Tudor" evidence="6">
    <location>
        <begin position="565"/>
        <end position="622"/>
    </location>
</feature>
<dbReference type="InterPro" id="IPR050621">
    <property type="entry name" value="Tudor_domain_containing"/>
</dbReference>
<proteinExistence type="predicted"/>